<dbReference type="Proteomes" id="UP000694892">
    <property type="component" value="Chromosome 6S"/>
</dbReference>
<proteinExistence type="predicted"/>
<evidence type="ECO:0000313" key="1">
    <source>
        <dbReference type="EMBL" id="OCT74881.1"/>
    </source>
</evidence>
<evidence type="ECO:0000313" key="2">
    <source>
        <dbReference type="Proteomes" id="UP000694892"/>
    </source>
</evidence>
<dbReference type="EMBL" id="CM004477">
    <property type="protein sequence ID" value="OCT74881.1"/>
    <property type="molecule type" value="Genomic_DNA"/>
</dbReference>
<dbReference type="AlphaFoldDB" id="A0A974HET4"/>
<protein>
    <submittedName>
        <fullName evidence="1">Uncharacterized protein</fullName>
    </submittedName>
</protein>
<reference evidence="2" key="1">
    <citation type="journal article" date="2016" name="Nature">
        <title>Genome evolution in the allotetraploid frog Xenopus laevis.</title>
        <authorList>
            <person name="Session A.M."/>
            <person name="Uno Y."/>
            <person name="Kwon T."/>
            <person name="Chapman J.A."/>
            <person name="Toyoda A."/>
            <person name="Takahashi S."/>
            <person name="Fukui A."/>
            <person name="Hikosaka A."/>
            <person name="Suzuki A."/>
            <person name="Kondo M."/>
            <person name="van Heeringen S.J."/>
            <person name="Quigley I."/>
            <person name="Heinz S."/>
            <person name="Ogino H."/>
            <person name="Ochi H."/>
            <person name="Hellsten U."/>
            <person name="Lyons J.B."/>
            <person name="Simakov O."/>
            <person name="Putnam N."/>
            <person name="Stites J."/>
            <person name="Kuroki Y."/>
            <person name="Tanaka T."/>
            <person name="Michiue T."/>
            <person name="Watanabe M."/>
            <person name="Bogdanovic O."/>
            <person name="Lister R."/>
            <person name="Georgiou G."/>
            <person name="Paranjpe S.S."/>
            <person name="van Kruijsbergen I."/>
            <person name="Shu S."/>
            <person name="Carlson J."/>
            <person name="Kinoshita T."/>
            <person name="Ohta Y."/>
            <person name="Mawaribuchi S."/>
            <person name="Jenkins J."/>
            <person name="Grimwood J."/>
            <person name="Schmutz J."/>
            <person name="Mitros T."/>
            <person name="Mozaffari S.V."/>
            <person name="Suzuki Y."/>
            <person name="Haramoto Y."/>
            <person name="Yamamoto T.S."/>
            <person name="Takagi C."/>
            <person name="Heald R."/>
            <person name="Miller K."/>
            <person name="Haudenschild C."/>
            <person name="Kitzman J."/>
            <person name="Nakayama T."/>
            <person name="Izutsu Y."/>
            <person name="Robert J."/>
            <person name="Fortriede J."/>
            <person name="Burns K."/>
            <person name="Lotay V."/>
            <person name="Karimi K."/>
            <person name="Yasuoka Y."/>
            <person name="Dichmann D.S."/>
            <person name="Flajnik M.F."/>
            <person name="Houston D.W."/>
            <person name="Shendure J."/>
            <person name="DuPasquier L."/>
            <person name="Vize P.D."/>
            <person name="Zorn A.M."/>
            <person name="Ito M."/>
            <person name="Marcotte E.M."/>
            <person name="Wallingford J.B."/>
            <person name="Ito Y."/>
            <person name="Asashima M."/>
            <person name="Ueno N."/>
            <person name="Matsuda Y."/>
            <person name="Veenstra G.J."/>
            <person name="Fujiyama A."/>
            <person name="Harland R.M."/>
            <person name="Taira M."/>
            <person name="Rokhsar D.S."/>
        </authorList>
    </citation>
    <scope>NUCLEOTIDE SEQUENCE [LARGE SCALE GENOMIC DNA]</scope>
    <source>
        <strain evidence="2">J</strain>
    </source>
</reference>
<accession>A0A974HET4</accession>
<gene>
    <name evidence="1" type="ORF">XELAEV_18033868mg</name>
</gene>
<sequence length="97" mass="10820">MNSLQIQRPCAPIGSHGIVPICNIFHQIKNKKSYLSLLINSRVFYLFVISKIRALPHYQQLLLLPLSLGAKSGDSGAGGQQGEEVKEESLRIVWVFD</sequence>
<organism evidence="1 2">
    <name type="scientific">Xenopus laevis</name>
    <name type="common">African clawed frog</name>
    <dbReference type="NCBI Taxonomy" id="8355"/>
    <lineage>
        <taxon>Eukaryota</taxon>
        <taxon>Metazoa</taxon>
        <taxon>Chordata</taxon>
        <taxon>Craniata</taxon>
        <taxon>Vertebrata</taxon>
        <taxon>Euteleostomi</taxon>
        <taxon>Amphibia</taxon>
        <taxon>Batrachia</taxon>
        <taxon>Anura</taxon>
        <taxon>Pipoidea</taxon>
        <taxon>Pipidae</taxon>
        <taxon>Xenopodinae</taxon>
        <taxon>Xenopus</taxon>
        <taxon>Xenopus</taxon>
    </lineage>
</organism>
<name>A0A974HET4_XENLA</name>